<evidence type="ECO:0000313" key="3">
    <source>
        <dbReference type="Proteomes" id="UP000242818"/>
    </source>
</evidence>
<organism evidence="2 3">
    <name type="scientific">Chitinophaga costaii</name>
    <dbReference type="NCBI Taxonomy" id="1335309"/>
    <lineage>
        <taxon>Bacteria</taxon>
        <taxon>Pseudomonadati</taxon>
        <taxon>Bacteroidota</taxon>
        <taxon>Chitinophagia</taxon>
        <taxon>Chitinophagales</taxon>
        <taxon>Chitinophagaceae</taxon>
        <taxon>Chitinophaga</taxon>
    </lineage>
</organism>
<gene>
    <name evidence="2" type="ORF">GA0116948_11229</name>
</gene>
<dbReference type="InterPro" id="IPR036869">
    <property type="entry name" value="J_dom_sf"/>
</dbReference>
<keyword evidence="3" id="KW-1185">Reference proteome</keyword>
<proteinExistence type="predicted"/>
<dbReference type="SUPFAM" id="SSF46565">
    <property type="entry name" value="Chaperone J-domain"/>
    <property type="match status" value="1"/>
</dbReference>
<dbReference type="STRING" id="1335309.GA0116948_11229"/>
<protein>
    <recommendedName>
        <fullName evidence="4">J domain-containing protein</fullName>
    </recommendedName>
</protein>
<dbReference type="EMBL" id="FMAR01000012">
    <property type="protein sequence ID" value="SCC51348.1"/>
    <property type="molecule type" value="Genomic_DNA"/>
</dbReference>
<name>A0A1C4F5R1_9BACT</name>
<feature type="coiled-coil region" evidence="1">
    <location>
        <begin position="27"/>
        <end position="54"/>
    </location>
</feature>
<dbReference type="Gene3D" id="1.10.287.110">
    <property type="entry name" value="DnaJ domain"/>
    <property type="match status" value="1"/>
</dbReference>
<accession>A0A1C4F5R1</accession>
<sequence length="77" mass="9073">MHAKPPITMITDDSAYEILQVDKTASSEEILEKYEQLKSAYKKVRADTEDLRTKLAYQLKQIELDDAYLYLKKYQKL</sequence>
<evidence type="ECO:0008006" key="4">
    <source>
        <dbReference type="Google" id="ProtNLM"/>
    </source>
</evidence>
<evidence type="ECO:0000313" key="2">
    <source>
        <dbReference type="EMBL" id="SCC51348.1"/>
    </source>
</evidence>
<evidence type="ECO:0000256" key="1">
    <source>
        <dbReference type="SAM" id="Coils"/>
    </source>
</evidence>
<dbReference type="AlphaFoldDB" id="A0A1C4F5R1"/>
<reference evidence="2 3" key="1">
    <citation type="submission" date="2016-08" db="EMBL/GenBank/DDBJ databases">
        <authorList>
            <person name="Seilhamer J.J."/>
        </authorList>
    </citation>
    <scope>NUCLEOTIDE SEQUENCE [LARGE SCALE GENOMIC DNA]</scope>
    <source>
        <strain evidence="2 3">A37T2</strain>
    </source>
</reference>
<dbReference type="Proteomes" id="UP000242818">
    <property type="component" value="Unassembled WGS sequence"/>
</dbReference>
<keyword evidence="1" id="KW-0175">Coiled coil</keyword>